<dbReference type="InterPro" id="IPR009057">
    <property type="entry name" value="Homeodomain-like_sf"/>
</dbReference>
<dbReference type="GO" id="GO:0003677">
    <property type="term" value="F:DNA binding"/>
    <property type="evidence" value="ECO:0007669"/>
    <property type="project" value="InterPro"/>
</dbReference>
<dbReference type="CDD" id="cd14686">
    <property type="entry name" value="bZIP"/>
    <property type="match status" value="1"/>
</dbReference>
<evidence type="ECO:0000256" key="3">
    <source>
        <dbReference type="ARBA" id="ARBA00023242"/>
    </source>
</evidence>
<evidence type="ECO:0000259" key="5">
    <source>
        <dbReference type="PROSITE" id="PS50090"/>
    </source>
</evidence>
<feature type="domain" description="Myb-like" evidence="5">
    <location>
        <begin position="144"/>
        <end position="195"/>
    </location>
</feature>
<dbReference type="InterPro" id="IPR006447">
    <property type="entry name" value="Myb_dom_plants"/>
</dbReference>
<keyword evidence="1" id="KW-0805">Transcription regulation</keyword>
<dbReference type="PROSITE" id="PS50090">
    <property type="entry name" value="MYB_LIKE"/>
    <property type="match status" value="1"/>
</dbReference>
<dbReference type="InterPro" id="IPR001005">
    <property type="entry name" value="SANT/Myb"/>
</dbReference>
<feature type="region of interest" description="Disordered" evidence="4">
    <location>
        <begin position="133"/>
        <end position="153"/>
    </location>
</feature>
<reference evidence="8" key="2">
    <citation type="submission" date="2024-10" db="UniProtKB">
        <authorList>
            <consortium name="EnsemblProtists"/>
        </authorList>
    </citation>
    <scope>IDENTIFICATION</scope>
</reference>
<dbReference type="SUPFAM" id="SSF46689">
    <property type="entry name" value="Homeodomain-like"/>
    <property type="match status" value="1"/>
</dbReference>
<proteinExistence type="predicted"/>
<dbReference type="InterPro" id="IPR017884">
    <property type="entry name" value="SANT_dom"/>
</dbReference>
<keyword evidence="2" id="KW-0804">Transcription</keyword>
<name>A0A0D3J9B4_EMIH1</name>
<dbReference type="PANTHER" id="PTHR44042">
    <property type="entry name" value="DUPLICATED HOMEODOMAIN-LIKE SUPERFAMILY PROTEIN-RELATED"/>
    <property type="match status" value="1"/>
</dbReference>
<evidence type="ECO:0000256" key="1">
    <source>
        <dbReference type="ARBA" id="ARBA00023015"/>
    </source>
</evidence>
<dbReference type="Proteomes" id="UP000013827">
    <property type="component" value="Unassembled WGS sequence"/>
</dbReference>
<dbReference type="EnsemblProtists" id="EOD20099">
    <property type="protein sequence ID" value="EOD20099"/>
    <property type="gene ID" value="EMIHUDRAFT_436025"/>
</dbReference>
<dbReference type="PROSITE" id="PS51293">
    <property type="entry name" value="SANT"/>
    <property type="match status" value="1"/>
</dbReference>
<dbReference type="Pfam" id="PF00249">
    <property type="entry name" value="Myb_DNA-binding"/>
    <property type="match status" value="1"/>
</dbReference>
<evidence type="ECO:0008006" key="10">
    <source>
        <dbReference type="Google" id="ProtNLM"/>
    </source>
</evidence>
<dbReference type="Gene3D" id="1.10.10.60">
    <property type="entry name" value="Homeodomain-like"/>
    <property type="match status" value="1"/>
</dbReference>
<dbReference type="HOGENOM" id="CLU_814900_0_0_1"/>
<dbReference type="CDD" id="cd00167">
    <property type="entry name" value="SANT"/>
    <property type="match status" value="1"/>
</dbReference>
<dbReference type="SMART" id="SM00717">
    <property type="entry name" value="SANT"/>
    <property type="match status" value="1"/>
</dbReference>
<evidence type="ECO:0000259" key="6">
    <source>
        <dbReference type="PROSITE" id="PS51293"/>
    </source>
</evidence>
<dbReference type="STRING" id="2903.R1EGW9"/>
<keyword evidence="3" id="KW-0539">Nucleus</keyword>
<evidence type="ECO:0000313" key="9">
    <source>
        <dbReference type="Proteomes" id="UP000013827"/>
    </source>
</evidence>
<evidence type="ECO:0000259" key="7">
    <source>
        <dbReference type="PROSITE" id="PS51294"/>
    </source>
</evidence>
<evidence type="ECO:0000313" key="8">
    <source>
        <dbReference type="EnsemblProtists" id="EOD20099"/>
    </source>
</evidence>
<dbReference type="PROSITE" id="PS51294">
    <property type="entry name" value="HTH_MYB"/>
    <property type="match status" value="1"/>
</dbReference>
<protein>
    <recommendedName>
        <fullName evidence="10">HTH myb-type domain-containing protein</fullName>
    </recommendedName>
</protein>
<organism evidence="8 9">
    <name type="scientific">Emiliania huxleyi (strain CCMP1516)</name>
    <dbReference type="NCBI Taxonomy" id="280463"/>
    <lineage>
        <taxon>Eukaryota</taxon>
        <taxon>Haptista</taxon>
        <taxon>Haptophyta</taxon>
        <taxon>Prymnesiophyceae</taxon>
        <taxon>Isochrysidales</taxon>
        <taxon>Noelaerhabdaceae</taxon>
        <taxon>Emiliania</taxon>
    </lineage>
</organism>
<feature type="domain" description="SANT" evidence="6">
    <location>
        <begin position="152"/>
        <end position="199"/>
    </location>
</feature>
<dbReference type="RefSeq" id="XP_005772528.1">
    <property type="nucleotide sequence ID" value="XM_005772471.1"/>
</dbReference>
<feature type="domain" description="HTH myb-type" evidence="7">
    <location>
        <begin position="152"/>
        <end position="199"/>
    </location>
</feature>
<dbReference type="InterPro" id="IPR017930">
    <property type="entry name" value="Myb_dom"/>
</dbReference>
<dbReference type="NCBIfam" id="TIGR01557">
    <property type="entry name" value="myb_SHAQKYF"/>
    <property type="match status" value="1"/>
</dbReference>
<dbReference type="KEGG" id="ehx:EMIHUDRAFT_436025"/>
<dbReference type="GeneID" id="17265597"/>
<dbReference type="PaxDb" id="2903-EOD20099"/>
<accession>A0A0D3J9B4</accession>
<dbReference type="AlphaFoldDB" id="A0A0D3J9B4"/>
<sequence>MMPGAGLPVPASSQSPPAPFCGVPGDTMQAMAQATWSQVGDMAAPGAQALGAPQPAPGAGGICPVGGAAAVGTQPQLGAEQSSISLSAQAELELELSLRGSLLVQQQRRIVQLEDELQRAWAEIDRLRTKVAAVERERQRSEDDSQKQPRYWTPEEHRLFMEAVQRFGWKDVKSIAQHVGTRTPTQVRTHAQKLFLRQQKEQTGIMQPIKNGRSDMPALTSNLSASSADHTFSPMPATAEEVAASSNGGQMATGYLAQLTDAAEGMDSAPAPAPVPAVFANATAPTVPAMPGVPAPPSASVAAAVAAAAASSAAAQVNQPRVEVLPSGLGGLGGLGGGAAS</sequence>
<dbReference type="PANTHER" id="PTHR44042:SF67">
    <property type="entry name" value="MYB-LIKE PROTEIN I"/>
    <property type="match status" value="1"/>
</dbReference>
<keyword evidence="9" id="KW-1185">Reference proteome</keyword>
<evidence type="ECO:0000256" key="2">
    <source>
        <dbReference type="ARBA" id="ARBA00023163"/>
    </source>
</evidence>
<reference evidence="9" key="1">
    <citation type="journal article" date="2013" name="Nature">
        <title>Pan genome of the phytoplankton Emiliania underpins its global distribution.</title>
        <authorList>
            <person name="Read B.A."/>
            <person name="Kegel J."/>
            <person name="Klute M.J."/>
            <person name="Kuo A."/>
            <person name="Lefebvre S.C."/>
            <person name="Maumus F."/>
            <person name="Mayer C."/>
            <person name="Miller J."/>
            <person name="Monier A."/>
            <person name="Salamov A."/>
            <person name="Young J."/>
            <person name="Aguilar M."/>
            <person name="Claverie J.M."/>
            <person name="Frickenhaus S."/>
            <person name="Gonzalez K."/>
            <person name="Herman E.K."/>
            <person name="Lin Y.C."/>
            <person name="Napier J."/>
            <person name="Ogata H."/>
            <person name="Sarno A.F."/>
            <person name="Shmutz J."/>
            <person name="Schroeder D."/>
            <person name="de Vargas C."/>
            <person name="Verret F."/>
            <person name="von Dassow P."/>
            <person name="Valentin K."/>
            <person name="Van de Peer Y."/>
            <person name="Wheeler G."/>
            <person name="Dacks J.B."/>
            <person name="Delwiche C.F."/>
            <person name="Dyhrman S.T."/>
            <person name="Glockner G."/>
            <person name="John U."/>
            <person name="Richards T."/>
            <person name="Worden A.Z."/>
            <person name="Zhang X."/>
            <person name="Grigoriev I.V."/>
            <person name="Allen A.E."/>
            <person name="Bidle K."/>
            <person name="Borodovsky M."/>
            <person name="Bowler C."/>
            <person name="Brownlee C."/>
            <person name="Cock J.M."/>
            <person name="Elias M."/>
            <person name="Gladyshev V.N."/>
            <person name="Groth M."/>
            <person name="Guda C."/>
            <person name="Hadaegh A."/>
            <person name="Iglesias-Rodriguez M.D."/>
            <person name="Jenkins J."/>
            <person name="Jones B.M."/>
            <person name="Lawson T."/>
            <person name="Leese F."/>
            <person name="Lindquist E."/>
            <person name="Lobanov A."/>
            <person name="Lomsadze A."/>
            <person name="Malik S.B."/>
            <person name="Marsh M.E."/>
            <person name="Mackinder L."/>
            <person name="Mock T."/>
            <person name="Mueller-Roeber B."/>
            <person name="Pagarete A."/>
            <person name="Parker M."/>
            <person name="Probert I."/>
            <person name="Quesneville H."/>
            <person name="Raines C."/>
            <person name="Rensing S.A."/>
            <person name="Riano-Pachon D.M."/>
            <person name="Richier S."/>
            <person name="Rokitta S."/>
            <person name="Shiraiwa Y."/>
            <person name="Soanes D.M."/>
            <person name="van der Giezen M."/>
            <person name="Wahlund T.M."/>
            <person name="Williams B."/>
            <person name="Wilson W."/>
            <person name="Wolfe G."/>
            <person name="Wurch L.L."/>
        </authorList>
    </citation>
    <scope>NUCLEOTIDE SEQUENCE</scope>
</reference>
<evidence type="ECO:0000256" key="4">
    <source>
        <dbReference type="SAM" id="MobiDB-lite"/>
    </source>
</evidence>